<dbReference type="SUPFAM" id="SSF88713">
    <property type="entry name" value="Glycoside hydrolase/deacetylase"/>
    <property type="match status" value="1"/>
</dbReference>
<evidence type="ECO:0000256" key="3">
    <source>
        <dbReference type="ARBA" id="ARBA00020071"/>
    </source>
</evidence>
<dbReference type="Pfam" id="PF01522">
    <property type="entry name" value="Polysacc_deac_1"/>
    <property type="match status" value="1"/>
</dbReference>
<organism evidence="6 7">
    <name type="scientific">Marinibaculum pumilum</name>
    <dbReference type="NCBI Taxonomy" id="1766165"/>
    <lineage>
        <taxon>Bacteria</taxon>
        <taxon>Pseudomonadati</taxon>
        <taxon>Pseudomonadota</taxon>
        <taxon>Alphaproteobacteria</taxon>
        <taxon>Rhodospirillales</taxon>
        <taxon>Rhodospirillaceae</taxon>
        <taxon>Marinibaculum</taxon>
    </lineage>
</organism>
<dbReference type="PANTHER" id="PTHR47561:SF1">
    <property type="entry name" value="POLYSACCHARIDE DEACETYLASE FAMILY PROTEIN (AFU_ORTHOLOGUE AFUA_6G05030)"/>
    <property type="match status" value="1"/>
</dbReference>
<dbReference type="InterPro" id="IPR037950">
    <property type="entry name" value="PgdA-like"/>
</dbReference>
<feature type="domain" description="NodB homology" evidence="5">
    <location>
        <begin position="26"/>
        <end position="263"/>
    </location>
</feature>
<protein>
    <recommendedName>
        <fullName evidence="3">Chitooligosaccharide deacetylase</fullName>
    </recommendedName>
    <alternativeName>
        <fullName evidence="4">Nodulation protein B</fullName>
    </alternativeName>
</protein>
<reference evidence="7" key="1">
    <citation type="journal article" date="2019" name="Int. J. Syst. Evol. Microbiol.">
        <title>The Global Catalogue of Microorganisms (GCM) 10K type strain sequencing project: providing services to taxonomists for standard genome sequencing and annotation.</title>
        <authorList>
            <consortium name="The Broad Institute Genomics Platform"/>
            <consortium name="The Broad Institute Genome Sequencing Center for Infectious Disease"/>
            <person name="Wu L."/>
            <person name="Ma J."/>
        </authorList>
    </citation>
    <scope>NUCLEOTIDE SEQUENCE [LARGE SCALE GENOMIC DNA]</scope>
    <source>
        <strain evidence="7">KCTC 42964</strain>
    </source>
</reference>
<dbReference type="PROSITE" id="PS51677">
    <property type="entry name" value="NODB"/>
    <property type="match status" value="1"/>
</dbReference>
<evidence type="ECO:0000313" key="7">
    <source>
        <dbReference type="Proteomes" id="UP001595528"/>
    </source>
</evidence>
<evidence type="ECO:0000256" key="2">
    <source>
        <dbReference type="ARBA" id="ARBA00010973"/>
    </source>
</evidence>
<dbReference type="PANTHER" id="PTHR47561">
    <property type="entry name" value="POLYSACCHARIDE DEACETYLASE FAMILY PROTEIN (AFU_ORTHOLOGUE AFUA_6G05030)"/>
    <property type="match status" value="1"/>
</dbReference>
<dbReference type="InterPro" id="IPR011330">
    <property type="entry name" value="Glyco_hydro/deAcase_b/a-brl"/>
</dbReference>
<dbReference type="CDD" id="cd10938">
    <property type="entry name" value="CE4_HpPgdA_like"/>
    <property type="match status" value="1"/>
</dbReference>
<dbReference type="Proteomes" id="UP001595528">
    <property type="component" value="Unassembled WGS sequence"/>
</dbReference>
<dbReference type="RefSeq" id="WP_379903875.1">
    <property type="nucleotide sequence ID" value="NZ_JBHRTR010000034.1"/>
</dbReference>
<dbReference type="EMBL" id="JBHRTR010000034">
    <property type="protein sequence ID" value="MFC3229557.1"/>
    <property type="molecule type" value="Genomic_DNA"/>
</dbReference>
<name>A0ABV7L4M7_9PROT</name>
<dbReference type="InterPro" id="IPR002509">
    <property type="entry name" value="NODB_dom"/>
</dbReference>
<evidence type="ECO:0000256" key="4">
    <source>
        <dbReference type="ARBA" id="ARBA00032976"/>
    </source>
</evidence>
<sequence length="283" mass="32133">MPRHIACLTFDFDTWSSFAVRGMTTPTPISRGEFGLVGAKRILALMAKYGIRTTWFVPGIVIDTYPEACAEIVAAGHEIAHHGYTHELPAAMDAEREEREMLRAIECIRRLTGRAPRGYRSAAWDLSDATLDLLLKHGFDYESSMMGHDHQPYFVRQGDVVSADEPMRFGKQTRLVELPISWSLDDHPHFEFLRTKSFLMPGLQAADGVLKNFTDDFVYMTREETDWGALTYTFHPYVVGRGHRMLLLERLILALQEMGASFMAMEDLADEWLGRQDARAAAQ</sequence>
<keyword evidence="7" id="KW-1185">Reference proteome</keyword>
<gene>
    <name evidence="6" type="ORF">ACFOGJ_20080</name>
</gene>
<evidence type="ECO:0000313" key="6">
    <source>
        <dbReference type="EMBL" id="MFC3229557.1"/>
    </source>
</evidence>
<comment type="function">
    <text evidence="1">Is involved in generating a small heat-stable compound (Nod), an acylated oligomer of N-acetylglucosamine, that stimulates mitosis in various plant protoplasts.</text>
</comment>
<proteinExistence type="inferred from homology"/>
<evidence type="ECO:0000256" key="1">
    <source>
        <dbReference type="ARBA" id="ARBA00003236"/>
    </source>
</evidence>
<accession>A0ABV7L4M7</accession>
<comment type="similarity">
    <text evidence="2">Belongs to the polysaccharide deacetylase family.</text>
</comment>
<comment type="caution">
    <text evidence="6">The sequence shown here is derived from an EMBL/GenBank/DDBJ whole genome shotgun (WGS) entry which is preliminary data.</text>
</comment>
<dbReference type="Gene3D" id="3.20.20.370">
    <property type="entry name" value="Glycoside hydrolase/deacetylase"/>
    <property type="match status" value="1"/>
</dbReference>
<evidence type="ECO:0000259" key="5">
    <source>
        <dbReference type="PROSITE" id="PS51677"/>
    </source>
</evidence>